<dbReference type="EMBL" id="JACGXL010000009">
    <property type="protein sequence ID" value="MBA8889995.1"/>
    <property type="molecule type" value="Genomic_DNA"/>
</dbReference>
<name>A0A839F1K7_9GAMM</name>
<dbReference type="AlphaFoldDB" id="A0A839F1K7"/>
<sequence>MNTTRTDRSMVVLVPFAFLILAGCHPIVVKNPTGLNASLGYFSVVTNTFSCGAQPCDQTHSLQPRDVPPTEQVYAVPACEKAAVANSAPTCARVKAIRLEHPMRLRVASLPSHPPFAAHELPLTPATLEWTIPEGVWGAFADASGDSEVAPSLAREDLLMLRYLHRVSTPTQAICSSPAQPGCADSWAMMLASMNLSGLSREPDPTTCNATTDAANAQSSGHDRNFCAKRIADAFDRPLLEWDPSDRQPNTQDTADAASLCWDLDAQHGNAPPEPQFGKPGVAPVLGNRDPTAARITYGAAALAHALPYSQNTNAIPRLSAFGGSDWQFSGHSKGWTAASDRGAFTRIEANVFLDPKGTYYAPDSAVSVLIPVFVEGVALPQYLASCTRLGDVSQALTLSTRRVKEITRRCSNVDPALFQLAERDSDAVDPERAEKARQDVCKAPAQEITLRVVDDDQPALIDAKRLDLPRAQLSRLLVAPFDRILFDMR</sequence>
<evidence type="ECO:0000313" key="1">
    <source>
        <dbReference type="EMBL" id="MBA8889995.1"/>
    </source>
</evidence>
<proteinExistence type="predicted"/>
<reference evidence="1 2" key="1">
    <citation type="submission" date="2020-07" db="EMBL/GenBank/DDBJ databases">
        <title>Genomic Encyclopedia of Type Strains, Phase IV (KMG-V): Genome sequencing to study the core and pangenomes of soil and plant-associated prokaryotes.</title>
        <authorList>
            <person name="Whitman W."/>
        </authorList>
    </citation>
    <scope>NUCLEOTIDE SEQUENCE [LARGE SCALE GENOMIC DNA]</scope>
    <source>
        <strain evidence="1 2">RH2WT43</strain>
    </source>
</reference>
<dbReference type="Proteomes" id="UP000550401">
    <property type="component" value="Unassembled WGS sequence"/>
</dbReference>
<dbReference type="RefSeq" id="WP_182533024.1">
    <property type="nucleotide sequence ID" value="NZ_JACGXL010000009.1"/>
</dbReference>
<comment type="caution">
    <text evidence="1">The sequence shown here is derived from an EMBL/GenBank/DDBJ whole genome shotgun (WGS) entry which is preliminary data.</text>
</comment>
<protein>
    <submittedName>
        <fullName evidence="1">Uncharacterized protein</fullName>
    </submittedName>
</protein>
<keyword evidence="2" id="KW-1185">Reference proteome</keyword>
<dbReference type="PROSITE" id="PS51257">
    <property type="entry name" value="PROKAR_LIPOPROTEIN"/>
    <property type="match status" value="1"/>
</dbReference>
<accession>A0A839F1K7</accession>
<evidence type="ECO:0000313" key="2">
    <source>
        <dbReference type="Proteomes" id="UP000550401"/>
    </source>
</evidence>
<gene>
    <name evidence="1" type="ORF">FHW12_004242</name>
</gene>
<organism evidence="1 2">
    <name type="scientific">Dokdonella fugitiva</name>
    <dbReference type="NCBI Taxonomy" id="328517"/>
    <lineage>
        <taxon>Bacteria</taxon>
        <taxon>Pseudomonadati</taxon>
        <taxon>Pseudomonadota</taxon>
        <taxon>Gammaproteobacteria</taxon>
        <taxon>Lysobacterales</taxon>
        <taxon>Rhodanobacteraceae</taxon>
        <taxon>Dokdonella</taxon>
    </lineage>
</organism>